<evidence type="ECO:0000313" key="3">
    <source>
        <dbReference type="Proteomes" id="UP000215215"/>
    </source>
</evidence>
<evidence type="ECO:0000256" key="1">
    <source>
        <dbReference type="SAM" id="SignalP"/>
    </source>
</evidence>
<gene>
    <name evidence="2" type="ORF">CH333_05270</name>
</gene>
<dbReference type="EMBL" id="NOZQ01000109">
    <property type="protein sequence ID" value="OYD15585.1"/>
    <property type="molecule type" value="Genomic_DNA"/>
</dbReference>
<reference evidence="2 3" key="1">
    <citation type="submission" date="2017-07" db="EMBL/GenBank/DDBJ databases">
        <title>Recovery of genomes from metagenomes via a dereplication, aggregation, and scoring strategy.</title>
        <authorList>
            <person name="Sieber C.M."/>
            <person name="Probst A.J."/>
            <person name="Sharrar A."/>
            <person name="Thomas B.C."/>
            <person name="Hess M."/>
            <person name="Tringe S.G."/>
            <person name="Banfield J.F."/>
        </authorList>
    </citation>
    <scope>NUCLEOTIDE SEQUENCE [LARGE SCALE GENOMIC DNA]</scope>
    <source>
        <strain evidence="2">JGI_Cruoil_03_44_89</strain>
    </source>
</reference>
<proteinExistence type="predicted"/>
<evidence type="ECO:0000313" key="2">
    <source>
        <dbReference type="EMBL" id="OYD15585.1"/>
    </source>
</evidence>
<dbReference type="AlphaFoldDB" id="A0A235BVH4"/>
<name>A0A235BVH4_UNCW3</name>
<dbReference type="PROSITE" id="PS51257">
    <property type="entry name" value="PROKAR_LIPOPROTEIN"/>
    <property type="match status" value="1"/>
</dbReference>
<feature type="chain" id="PRO_5012263286" evidence="1">
    <location>
        <begin position="21"/>
        <end position="274"/>
    </location>
</feature>
<dbReference type="Proteomes" id="UP000215215">
    <property type="component" value="Unassembled WGS sequence"/>
</dbReference>
<organism evidence="2 3">
    <name type="scientific">candidate division WOR-3 bacterium JGI_Cruoil_03_44_89</name>
    <dbReference type="NCBI Taxonomy" id="1973748"/>
    <lineage>
        <taxon>Bacteria</taxon>
        <taxon>Bacteria division WOR-3</taxon>
    </lineage>
</organism>
<feature type="signal peptide" evidence="1">
    <location>
        <begin position="1"/>
        <end position="20"/>
    </location>
</feature>
<accession>A0A235BVH4</accession>
<protein>
    <submittedName>
        <fullName evidence="2">Uncharacterized protein</fullName>
    </submittedName>
</protein>
<comment type="caution">
    <text evidence="2">The sequence shown here is derived from an EMBL/GenBank/DDBJ whole genome shotgun (WGS) entry which is preliminary data.</text>
</comment>
<sequence>MKRVLALTVLISLVAFFGCGKEGVEGVDQDRAAIESLVESSPYLGSTEHYGEEDTTGTKGEVLPVFWWRGHPTNIERNVYISIVGDSAFAEINTTVYDTLHIIAVDSVGDTTLQEYTKYFIDHGKRYAVFKRDTTADYHRGWRLYALSGVEVISDTNTVEIDSVKIEWDGNVEMITDPLEIQTRDKVLTVSPNEELIITVYTNDVPAFVFLHTWRWNRPHRWRLQYGNNAFHGWCLCAPGGVHHIAIDMMARTTLLDTEYPYDSNAWIIPYRVK</sequence>
<keyword evidence="1" id="KW-0732">Signal</keyword>